<name>A0ABS8Q2U3_9BURK</name>
<gene>
    <name evidence="3" type="ORF">LQ564_03100</name>
</gene>
<keyword evidence="1" id="KW-1133">Transmembrane helix</keyword>
<evidence type="ECO:0000256" key="1">
    <source>
        <dbReference type="SAM" id="Phobius"/>
    </source>
</evidence>
<dbReference type="PANTHER" id="PTHR23028:SF131">
    <property type="entry name" value="BLR2367 PROTEIN"/>
    <property type="match status" value="1"/>
</dbReference>
<dbReference type="RefSeq" id="WP_231056607.1">
    <property type="nucleotide sequence ID" value="NZ_JAJNOC010000001.1"/>
</dbReference>
<dbReference type="PANTHER" id="PTHR23028">
    <property type="entry name" value="ACETYLTRANSFERASE"/>
    <property type="match status" value="1"/>
</dbReference>
<dbReference type="GO" id="GO:0016746">
    <property type="term" value="F:acyltransferase activity"/>
    <property type="evidence" value="ECO:0007669"/>
    <property type="project" value="UniProtKB-KW"/>
</dbReference>
<dbReference type="EMBL" id="JAJNOC010000001">
    <property type="protein sequence ID" value="MCD2515296.1"/>
    <property type="molecule type" value="Genomic_DNA"/>
</dbReference>
<reference evidence="3" key="1">
    <citation type="submission" date="2021-11" db="EMBL/GenBank/DDBJ databases">
        <title>The complete genome of Massilia sp sp. G4R7.</title>
        <authorList>
            <person name="Liu L."/>
            <person name="Yue J."/>
            <person name="Yuan J."/>
            <person name="Yang F."/>
            <person name="Li L."/>
        </authorList>
    </citation>
    <scope>NUCLEOTIDE SEQUENCE</scope>
    <source>
        <strain evidence="3">G4R7</strain>
    </source>
</reference>
<keyword evidence="1" id="KW-0812">Transmembrane</keyword>
<feature type="transmembrane region" description="Helical" evidence="1">
    <location>
        <begin position="60"/>
        <end position="77"/>
    </location>
</feature>
<comment type="caution">
    <text evidence="3">The sequence shown here is derived from an EMBL/GenBank/DDBJ whole genome shotgun (WGS) entry which is preliminary data.</text>
</comment>
<keyword evidence="1" id="KW-0472">Membrane</keyword>
<feature type="domain" description="Acyltransferase 3" evidence="2">
    <location>
        <begin position="19"/>
        <end position="340"/>
    </location>
</feature>
<organism evidence="3 4">
    <name type="scientific">Massilia phyllostachyos</name>
    <dbReference type="NCBI Taxonomy" id="2898585"/>
    <lineage>
        <taxon>Bacteria</taxon>
        <taxon>Pseudomonadati</taxon>
        <taxon>Pseudomonadota</taxon>
        <taxon>Betaproteobacteria</taxon>
        <taxon>Burkholderiales</taxon>
        <taxon>Oxalobacteraceae</taxon>
        <taxon>Telluria group</taxon>
        <taxon>Massilia</taxon>
    </lineage>
</organism>
<accession>A0ABS8Q2U3</accession>
<protein>
    <submittedName>
        <fullName evidence="3">Acyltransferase</fullName>
    </submittedName>
</protein>
<keyword evidence="3" id="KW-0012">Acyltransferase</keyword>
<dbReference type="Proteomes" id="UP001179361">
    <property type="component" value="Unassembled WGS sequence"/>
</dbReference>
<evidence type="ECO:0000313" key="3">
    <source>
        <dbReference type="EMBL" id="MCD2515296.1"/>
    </source>
</evidence>
<evidence type="ECO:0000313" key="4">
    <source>
        <dbReference type="Proteomes" id="UP001179361"/>
    </source>
</evidence>
<feature type="transmembrane region" description="Helical" evidence="1">
    <location>
        <begin position="173"/>
        <end position="190"/>
    </location>
</feature>
<keyword evidence="3" id="KW-0808">Transferase</keyword>
<feature type="transmembrane region" description="Helical" evidence="1">
    <location>
        <begin position="300"/>
        <end position="315"/>
    </location>
</feature>
<proteinExistence type="predicted"/>
<dbReference type="InterPro" id="IPR050879">
    <property type="entry name" value="Acyltransferase_3"/>
</dbReference>
<dbReference type="Pfam" id="PF01757">
    <property type="entry name" value="Acyl_transf_3"/>
    <property type="match status" value="1"/>
</dbReference>
<feature type="transmembrane region" description="Helical" evidence="1">
    <location>
        <begin position="327"/>
        <end position="346"/>
    </location>
</feature>
<evidence type="ECO:0000259" key="2">
    <source>
        <dbReference type="Pfam" id="PF01757"/>
    </source>
</evidence>
<feature type="transmembrane region" description="Helical" evidence="1">
    <location>
        <begin position="97"/>
        <end position="121"/>
    </location>
</feature>
<feature type="transmembrane region" description="Helical" evidence="1">
    <location>
        <begin position="269"/>
        <end position="288"/>
    </location>
</feature>
<keyword evidence="4" id="KW-1185">Reference proteome</keyword>
<dbReference type="InterPro" id="IPR002656">
    <property type="entry name" value="Acyl_transf_3_dom"/>
</dbReference>
<sequence length="369" mass="40932">MAQHSQGRTLEAAIGTHDNGFNLVRLVCALAVVVYHTWMMNVAEPMRDPVTRFLTPNTDLGAVAVGVFFVISGMFIARSWMGDPHLGRFAARRVARIVPGLFACLLATTVVAVAFFSTFGARGLFDSAPWRYIFGNTVLHGLVYHIPPEHLRIEGVLGGQPLNGPLWTLYWEGRMYVMVALIGLAAALPLRSWMRGVALFLLLAANVYPEVVSGYVWETRMWSLFLTGIVLQTLAPEVRIGWRHVACALALALLNWTRSADQTPSPLTWFGIALVAVTLALCVGSRQLPAWAAHIQRHDYSYGIYIWHWPVIVMLREALPPMGPKRLTVVALALVIPLAMLSWHLVERPALRAVRRWLGRDSARAATVS</sequence>
<feature type="transmembrane region" description="Helical" evidence="1">
    <location>
        <begin position="197"/>
        <end position="217"/>
    </location>
</feature>
<feature type="transmembrane region" description="Helical" evidence="1">
    <location>
        <begin position="21"/>
        <end position="40"/>
    </location>
</feature>